<dbReference type="InterPro" id="IPR055397">
    <property type="entry name" value="TraK_C"/>
</dbReference>
<feature type="chain" id="PRO_5045872910" evidence="1">
    <location>
        <begin position="26"/>
        <end position="244"/>
    </location>
</feature>
<dbReference type="Pfam" id="PF06586">
    <property type="entry name" value="TraK_N"/>
    <property type="match status" value="1"/>
</dbReference>
<evidence type="ECO:0000256" key="1">
    <source>
        <dbReference type="SAM" id="SignalP"/>
    </source>
</evidence>
<evidence type="ECO:0000313" key="4">
    <source>
        <dbReference type="EMBL" id="MBD8109021.1"/>
    </source>
</evidence>
<dbReference type="InterPro" id="IPR010563">
    <property type="entry name" value="TraK_N"/>
</dbReference>
<feature type="domain" description="TraK C-terminal" evidence="3">
    <location>
        <begin position="132"/>
        <end position="238"/>
    </location>
</feature>
<gene>
    <name evidence="4" type="ORF">IFT93_21875</name>
</gene>
<sequence length="244" mass="26491">MMRKQNKALLVLSILSGMIVYPALASTGPAELRGENGSTFTMTVSKESANVLMVQGDRITALTSKASDVPDPEKTGNGAVMFSVATEKPFTFVIETESGQVFSVRATPVKGQGRVYRIAPLSPVSHPATKVWEKGNPYESLLLALSKGVLTGNVPDGYSLVDDKERDASFAGPVRAKRLQVWDGGNLRVEKYRLTNPNSWGLSLNERDYASRGVRSVMFWPRSSVLPGGATVSLYLIRDLEVNP</sequence>
<feature type="domain" description="TraK N-terminal" evidence="2">
    <location>
        <begin position="36"/>
        <end position="116"/>
    </location>
</feature>
<accession>A0ABR8ZZ60</accession>
<keyword evidence="5" id="KW-1185">Reference proteome</keyword>
<dbReference type="RefSeq" id="WP_191931264.1">
    <property type="nucleotide sequence ID" value="NZ_JACYNM010000030.1"/>
</dbReference>
<reference evidence="4 5" key="1">
    <citation type="journal article" date="2020" name="FEMS Microbiol. Ecol.">
        <title>Temporal dynamics of bacterial communities during seed development and maturation.</title>
        <authorList>
            <person name="Chesneau G."/>
            <person name="Torres-Cortes G."/>
            <person name="Briand M."/>
            <person name="Darrasse A."/>
            <person name="Preveaux A."/>
            <person name="Marais C."/>
            <person name="Jacques M.A."/>
            <person name="Shade A."/>
            <person name="Barret M."/>
        </authorList>
    </citation>
    <scope>NUCLEOTIDE SEQUENCE [LARGE SCALE GENOMIC DNA]</scope>
    <source>
        <strain evidence="4 5">CFBP13732</strain>
    </source>
</reference>
<proteinExistence type="predicted"/>
<organism evidence="4 5">
    <name type="scientific">Erwinia persicina</name>
    <dbReference type="NCBI Taxonomy" id="55211"/>
    <lineage>
        <taxon>Bacteria</taxon>
        <taxon>Pseudomonadati</taxon>
        <taxon>Pseudomonadota</taxon>
        <taxon>Gammaproteobacteria</taxon>
        <taxon>Enterobacterales</taxon>
        <taxon>Erwiniaceae</taxon>
        <taxon>Erwinia</taxon>
    </lineage>
</organism>
<dbReference type="Proteomes" id="UP000661012">
    <property type="component" value="Unassembled WGS sequence"/>
</dbReference>
<name>A0ABR8ZZ60_9GAMM</name>
<feature type="signal peptide" evidence="1">
    <location>
        <begin position="1"/>
        <end position="25"/>
    </location>
</feature>
<evidence type="ECO:0000259" key="2">
    <source>
        <dbReference type="Pfam" id="PF06586"/>
    </source>
</evidence>
<keyword evidence="1" id="KW-0732">Signal</keyword>
<dbReference type="Pfam" id="PF23536">
    <property type="entry name" value="TraK_C"/>
    <property type="match status" value="1"/>
</dbReference>
<protein>
    <submittedName>
        <fullName evidence="4">Type-F conjugative transfer system secretin TraK</fullName>
    </submittedName>
</protein>
<dbReference type="EMBL" id="JACYNN010000030">
    <property type="protein sequence ID" value="MBD8109021.1"/>
    <property type="molecule type" value="Genomic_DNA"/>
</dbReference>
<comment type="caution">
    <text evidence="4">The sequence shown here is derived from an EMBL/GenBank/DDBJ whole genome shotgun (WGS) entry which is preliminary data.</text>
</comment>
<evidence type="ECO:0000259" key="3">
    <source>
        <dbReference type="Pfam" id="PF23536"/>
    </source>
</evidence>
<evidence type="ECO:0000313" key="5">
    <source>
        <dbReference type="Proteomes" id="UP000661012"/>
    </source>
</evidence>